<dbReference type="SUPFAM" id="SSF56672">
    <property type="entry name" value="DNA/RNA polymerases"/>
    <property type="match status" value="1"/>
</dbReference>
<dbReference type="Gene3D" id="3.30.70.270">
    <property type="match status" value="1"/>
</dbReference>
<proteinExistence type="predicted"/>
<sequence>MKWEWTAEHQKSFDAIKDELCSSYVLAHFNPRQQLVLTVDAAPGGLGAVLAVRYPAGAEHQAYLDTINHE</sequence>
<gene>
    <name evidence="3" type="ORF">PARMNEM_LOCUS12135</name>
</gene>
<dbReference type="AlphaFoldDB" id="A0AAV1LAN9"/>
<organism evidence="3 4">
    <name type="scientific">Parnassius mnemosyne</name>
    <name type="common">clouded apollo</name>
    <dbReference type="NCBI Taxonomy" id="213953"/>
    <lineage>
        <taxon>Eukaryota</taxon>
        <taxon>Metazoa</taxon>
        <taxon>Ecdysozoa</taxon>
        <taxon>Arthropoda</taxon>
        <taxon>Hexapoda</taxon>
        <taxon>Insecta</taxon>
        <taxon>Pterygota</taxon>
        <taxon>Neoptera</taxon>
        <taxon>Endopterygota</taxon>
        <taxon>Lepidoptera</taxon>
        <taxon>Glossata</taxon>
        <taxon>Ditrysia</taxon>
        <taxon>Papilionoidea</taxon>
        <taxon>Papilionidae</taxon>
        <taxon>Parnassiinae</taxon>
        <taxon>Parnassini</taxon>
        <taxon>Parnassius</taxon>
        <taxon>Driopa</taxon>
    </lineage>
</organism>
<dbReference type="GO" id="GO:0003824">
    <property type="term" value="F:catalytic activity"/>
    <property type="evidence" value="ECO:0007669"/>
    <property type="project" value="UniProtKB-KW"/>
</dbReference>
<dbReference type="GO" id="GO:0071897">
    <property type="term" value="P:DNA biosynthetic process"/>
    <property type="evidence" value="ECO:0007669"/>
    <property type="project" value="UniProtKB-ARBA"/>
</dbReference>
<dbReference type="InterPro" id="IPR043128">
    <property type="entry name" value="Rev_trsase/Diguanyl_cyclase"/>
</dbReference>
<evidence type="ECO:0000313" key="4">
    <source>
        <dbReference type="Proteomes" id="UP001314205"/>
    </source>
</evidence>
<protein>
    <recommendedName>
        <fullName evidence="2">Reverse transcriptase/retrotransposon-derived protein RNase H-like domain-containing protein</fullName>
    </recommendedName>
</protein>
<dbReference type="PANTHER" id="PTHR37984:SF5">
    <property type="entry name" value="PROTEIN NYNRIN-LIKE"/>
    <property type="match status" value="1"/>
</dbReference>
<dbReference type="Proteomes" id="UP001314205">
    <property type="component" value="Unassembled WGS sequence"/>
</dbReference>
<evidence type="ECO:0000259" key="2">
    <source>
        <dbReference type="Pfam" id="PF17919"/>
    </source>
</evidence>
<dbReference type="InterPro" id="IPR041577">
    <property type="entry name" value="RT_RNaseH_2"/>
</dbReference>
<keyword evidence="1" id="KW-0511">Multifunctional enzyme</keyword>
<dbReference type="PANTHER" id="PTHR37984">
    <property type="entry name" value="PROTEIN CBG26694"/>
    <property type="match status" value="1"/>
</dbReference>
<dbReference type="InterPro" id="IPR043502">
    <property type="entry name" value="DNA/RNA_pol_sf"/>
</dbReference>
<name>A0AAV1LAN9_9NEOP</name>
<dbReference type="InterPro" id="IPR050951">
    <property type="entry name" value="Retrovirus_Pol_polyprotein"/>
</dbReference>
<feature type="domain" description="Reverse transcriptase/retrotransposon-derived protein RNase H-like" evidence="2">
    <location>
        <begin position="5"/>
        <end position="59"/>
    </location>
</feature>
<evidence type="ECO:0000256" key="1">
    <source>
        <dbReference type="ARBA" id="ARBA00023268"/>
    </source>
</evidence>
<dbReference type="EMBL" id="CAVLGL010000087">
    <property type="protein sequence ID" value="CAK1592079.1"/>
    <property type="molecule type" value="Genomic_DNA"/>
</dbReference>
<comment type="caution">
    <text evidence="3">The sequence shown here is derived from an EMBL/GenBank/DDBJ whole genome shotgun (WGS) entry which is preliminary data.</text>
</comment>
<keyword evidence="4" id="KW-1185">Reference proteome</keyword>
<accession>A0AAV1LAN9</accession>
<reference evidence="3 4" key="1">
    <citation type="submission" date="2023-11" db="EMBL/GenBank/DDBJ databases">
        <authorList>
            <person name="Hedman E."/>
            <person name="Englund M."/>
            <person name="Stromberg M."/>
            <person name="Nyberg Akerstrom W."/>
            <person name="Nylinder S."/>
            <person name="Jareborg N."/>
            <person name="Kallberg Y."/>
            <person name="Kronander E."/>
        </authorList>
    </citation>
    <scope>NUCLEOTIDE SEQUENCE [LARGE SCALE GENOMIC DNA]</scope>
</reference>
<dbReference type="Pfam" id="PF17919">
    <property type="entry name" value="RT_RNaseH_2"/>
    <property type="match status" value="1"/>
</dbReference>
<evidence type="ECO:0000313" key="3">
    <source>
        <dbReference type="EMBL" id="CAK1592079.1"/>
    </source>
</evidence>